<dbReference type="EC" id="2.7.13.3" evidence="3"/>
<evidence type="ECO:0000313" key="12">
    <source>
        <dbReference type="Proteomes" id="UP001473063"/>
    </source>
</evidence>
<accession>A0ABV1BDL6</accession>
<dbReference type="GO" id="GO:0005524">
    <property type="term" value="F:ATP binding"/>
    <property type="evidence" value="ECO:0007669"/>
    <property type="project" value="UniProtKB-KW"/>
</dbReference>
<keyword evidence="12" id="KW-1185">Reference proteome</keyword>
<feature type="domain" description="Histidine kinase" evidence="10">
    <location>
        <begin position="232"/>
        <end position="447"/>
    </location>
</feature>
<proteinExistence type="predicted"/>
<keyword evidence="9" id="KW-1133">Transmembrane helix</keyword>
<keyword evidence="5" id="KW-0808">Transferase</keyword>
<feature type="transmembrane region" description="Helical" evidence="9">
    <location>
        <begin position="12"/>
        <end position="32"/>
    </location>
</feature>
<dbReference type="InterPro" id="IPR036890">
    <property type="entry name" value="HATPase_C_sf"/>
</dbReference>
<dbReference type="Proteomes" id="UP001473063">
    <property type="component" value="Unassembled WGS sequence"/>
</dbReference>
<sequence>MKKKILNHTSVMIVLAVLVTFLAASVVTYNRFNTYMQQGVREEAQYICVGMEELGDSYLTEKLGNVSTSRVTLIAKDGTVRYDSEATPEKLENHSNRPEFIQAEKEGTSESIRYSETFAKKTFYYAVKLDDGSVLRVGKTVDSIYSTWFSSIVVLGILMLLVLIMEFIFVQRQTRELIQPINDLDLENPLKNVCYEELRPLLVRVDEQNRQIRQQVKELKEAEEIRKEFSANVSHELKTPLMSISGYAELMMNGMVPADHVQEFSGRIYHEAVRLSDLVADIIQLSRLDESNSEVPFEEVDLYELAEDVTNNLRNAAGKKNIELELSGSSEKIQGVRHVLYEMVFNIADNAVRYTENNGHVRIMVGNRKGHPFYCVVDDGIGIPKSEQGRIFERFYRVDKSHSRQTGGTGLGLSIVKHGATLHHAEINVESEQGQGTRMEIVFPEISEK</sequence>
<dbReference type="SUPFAM" id="SSF55874">
    <property type="entry name" value="ATPase domain of HSP90 chaperone/DNA topoisomerase II/histidine kinase"/>
    <property type="match status" value="1"/>
</dbReference>
<evidence type="ECO:0000256" key="5">
    <source>
        <dbReference type="ARBA" id="ARBA00022679"/>
    </source>
</evidence>
<dbReference type="PANTHER" id="PTHR45453:SF1">
    <property type="entry name" value="PHOSPHATE REGULON SENSOR PROTEIN PHOR"/>
    <property type="match status" value="1"/>
</dbReference>
<keyword evidence="6" id="KW-0418">Kinase</keyword>
<comment type="catalytic activity">
    <reaction evidence="1">
        <text>ATP + protein L-histidine = ADP + protein N-phospho-L-histidine.</text>
        <dbReference type="EC" id="2.7.13.3"/>
    </reaction>
</comment>
<dbReference type="SMART" id="SM00387">
    <property type="entry name" value="HATPase_c"/>
    <property type="match status" value="1"/>
</dbReference>
<protein>
    <recommendedName>
        <fullName evidence="3">histidine kinase</fullName>
        <ecNumber evidence="3">2.7.13.3</ecNumber>
    </recommendedName>
</protein>
<dbReference type="InterPro" id="IPR003594">
    <property type="entry name" value="HATPase_dom"/>
</dbReference>
<dbReference type="Gene3D" id="1.10.287.130">
    <property type="match status" value="1"/>
</dbReference>
<dbReference type="PRINTS" id="PR00344">
    <property type="entry name" value="BCTRLSENSOR"/>
</dbReference>
<feature type="coiled-coil region" evidence="8">
    <location>
        <begin position="202"/>
        <end position="232"/>
    </location>
</feature>
<dbReference type="InterPro" id="IPR036097">
    <property type="entry name" value="HisK_dim/P_sf"/>
</dbReference>
<comment type="caution">
    <text evidence="11">The sequence shown here is derived from an EMBL/GenBank/DDBJ whole genome shotgun (WGS) entry which is preliminary data.</text>
</comment>
<evidence type="ECO:0000259" key="10">
    <source>
        <dbReference type="PROSITE" id="PS50109"/>
    </source>
</evidence>
<comment type="subcellular location">
    <subcellularLocation>
        <location evidence="2">Membrane</location>
    </subcellularLocation>
</comment>
<evidence type="ECO:0000256" key="7">
    <source>
        <dbReference type="ARBA" id="ARBA00023012"/>
    </source>
</evidence>
<reference evidence="11 12" key="1">
    <citation type="submission" date="2024-03" db="EMBL/GenBank/DDBJ databases">
        <title>Human intestinal bacterial collection.</title>
        <authorList>
            <person name="Pauvert C."/>
            <person name="Hitch T.C.A."/>
            <person name="Clavel T."/>
        </authorList>
    </citation>
    <scope>NUCLEOTIDE SEQUENCE [LARGE SCALE GENOMIC DNA]</scope>
    <source>
        <strain evidence="11 12">CLA-JM-H16</strain>
    </source>
</reference>
<dbReference type="InterPro" id="IPR005467">
    <property type="entry name" value="His_kinase_dom"/>
</dbReference>
<dbReference type="Pfam" id="PF16736">
    <property type="entry name" value="sCache_like"/>
    <property type="match status" value="1"/>
</dbReference>
<dbReference type="CDD" id="cd00082">
    <property type="entry name" value="HisKA"/>
    <property type="match status" value="1"/>
</dbReference>
<gene>
    <name evidence="11" type="ORF">WMO28_05135</name>
</gene>
<feature type="transmembrane region" description="Helical" evidence="9">
    <location>
        <begin position="148"/>
        <end position="170"/>
    </location>
</feature>
<dbReference type="RefSeq" id="WP_349056252.1">
    <property type="nucleotide sequence ID" value="NZ_JBBMEJ010000004.1"/>
</dbReference>
<evidence type="ECO:0000256" key="4">
    <source>
        <dbReference type="ARBA" id="ARBA00022553"/>
    </source>
</evidence>
<dbReference type="Pfam" id="PF00512">
    <property type="entry name" value="HisKA"/>
    <property type="match status" value="1"/>
</dbReference>
<evidence type="ECO:0000256" key="1">
    <source>
        <dbReference type="ARBA" id="ARBA00000085"/>
    </source>
</evidence>
<dbReference type="SUPFAM" id="SSF47384">
    <property type="entry name" value="Homodimeric domain of signal transducing histidine kinase"/>
    <property type="match status" value="1"/>
</dbReference>
<keyword evidence="11" id="KW-0067">ATP-binding</keyword>
<evidence type="ECO:0000313" key="11">
    <source>
        <dbReference type="EMBL" id="MEQ2370340.1"/>
    </source>
</evidence>
<organism evidence="11 12">
    <name type="scientific">Blautia aquisgranensis</name>
    <dbReference type="NCBI Taxonomy" id="3133153"/>
    <lineage>
        <taxon>Bacteria</taxon>
        <taxon>Bacillati</taxon>
        <taxon>Bacillota</taxon>
        <taxon>Clostridia</taxon>
        <taxon>Lachnospirales</taxon>
        <taxon>Lachnospiraceae</taxon>
        <taxon>Blautia</taxon>
    </lineage>
</organism>
<name>A0ABV1BDL6_9FIRM</name>
<dbReference type="InterPro" id="IPR003661">
    <property type="entry name" value="HisK_dim/P_dom"/>
</dbReference>
<keyword evidence="7" id="KW-0902">Two-component regulatory system</keyword>
<dbReference type="PANTHER" id="PTHR45453">
    <property type="entry name" value="PHOSPHATE REGULON SENSOR PROTEIN PHOR"/>
    <property type="match status" value="1"/>
</dbReference>
<dbReference type="Gene3D" id="3.30.565.10">
    <property type="entry name" value="Histidine kinase-like ATPase, C-terminal domain"/>
    <property type="match status" value="1"/>
</dbReference>
<dbReference type="CDD" id="cd00075">
    <property type="entry name" value="HATPase"/>
    <property type="match status" value="1"/>
</dbReference>
<keyword evidence="9" id="KW-0812">Transmembrane</keyword>
<evidence type="ECO:0000256" key="9">
    <source>
        <dbReference type="SAM" id="Phobius"/>
    </source>
</evidence>
<dbReference type="InterPro" id="IPR031967">
    <property type="entry name" value="PhoR_single_Cache-like_dom"/>
</dbReference>
<dbReference type="SMART" id="SM00388">
    <property type="entry name" value="HisKA"/>
    <property type="match status" value="1"/>
</dbReference>
<dbReference type="InterPro" id="IPR004358">
    <property type="entry name" value="Sig_transdc_His_kin-like_C"/>
</dbReference>
<keyword evidence="8" id="KW-0175">Coiled coil</keyword>
<evidence type="ECO:0000256" key="6">
    <source>
        <dbReference type="ARBA" id="ARBA00022777"/>
    </source>
</evidence>
<evidence type="ECO:0000256" key="8">
    <source>
        <dbReference type="SAM" id="Coils"/>
    </source>
</evidence>
<keyword evidence="4" id="KW-0597">Phosphoprotein</keyword>
<keyword evidence="11" id="KW-0547">Nucleotide-binding</keyword>
<evidence type="ECO:0000256" key="3">
    <source>
        <dbReference type="ARBA" id="ARBA00012438"/>
    </source>
</evidence>
<dbReference type="Pfam" id="PF02518">
    <property type="entry name" value="HATPase_c"/>
    <property type="match status" value="1"/>
</dbReference>
<keyword evidence="9" id="KW-0472">Membrane</keyword>
<dbReference type="EMBL" id="JBBMEJ010000004">
    <property type="protein sequence ID" value="MEQ2370340.1"/>
    <property type="molecule type" value="Genomic_DNA"/>
</dbReference>
<dbReference type="InterPro" id="IPR050351">
    <property type="entry name" value="BphY/WalK/GraS-like"/>
</dbReference>
<evidence type="ECO:0000256" key="2">
    <source>
        <dbReference type="ARBA" id="ARBA00004370"/>
    </source>
</evidence>
<dbReference type="PROSITE" id="PS50109">
    <property type="entry name" value="HIS_KIN"/>
    <property type="match status" value="1"/>
</dbReference>